<evidence type="ECO:0000256" key="1">
    <source>
        <dbReference type="SAM" id="MobiDB-lite"/>
    </source>
</evidence>
<organism evidence="2">
    <name type="scientific">Arion vulgaris</name>
    <dbReference type="NCBI Taxonomy" id="1028688"/>
    <lineage>
        <taxon>Eukaryota</taxon>
        <taxon>Metazoa</taxon>
        <taxon>Spiralia</taxon>
        <taxon>Lophotrochozoa</taxon>
        <taxon>Mollusca</taxon>
        <taxon>Gastropoda</taxon>
        <taxon>Heterobranchia</taxon>
        <taxon>Euthyneura</taxon>
        <taxon>Panpulmonata</taxon>
        <taxon>Eupulmonata</taxon>
        <taxon>Stylommatophora</taxon>
        <taxon>Helicina</taxon>
        <taxon>Arionoidea</taxon>
        <taxon>Arionidae</taxon>
        <taxon>Arion</taxon>
    </lineage>
</organism>
<evidence type="ECO:0000313" key="2">
    <source>
        <dbReference type="EMBL" id="CEK83402.1"/>
    </source>
</evidence>
<protein>
    <submittedName>
        <fullName evidence="2">Uncharacterized protein</fullName>
    </submittedName>
</protein>
<reference evidence="2" key="1">
    <citation type="submission" date="2014-12" db="EMBL/GenBank/DDBJ databases">
        <title>Insight into the proteome of Arion vulgaris.</title>
        <authorList>
            <person name="Aradska J."/>
            <person name="Bulat T."/>
            <person name="Smidak R."/>
            <person name="Sarate P."/>
            <person name="Gangsoo J."/>
            <person name="Sialana F."/>
            <person name="Bilban M."/>
            <person name="Lubec G."/>
        </authorList>
    </citation>
    <scope>NUCLEOTIDE SEQUENCE</scope>
    <source>
        <tissue evidence="2">Skin</tissue>
    </source>
</reference>
<dbReference type="EMBL" id="HACG01036537">
    <property type="protein sequence ID" value="CEK83402.1"/>
    <property type="molecule type" value="Transcribed_RNA"/>
</dbReference>
<feature type="region of interest" description="Disordered" evidence="1">
    <location>
        <begin position="46"/>
        <end position="69"/>
    </location>
</feature>
<sequence>MTPLLKQPNISMQVNRHPISNMDDCIYDAREDRRVRDEVLEKRHSLYQKRSNKTRRDQISNTPEWLPGP</sequence>
<name>A0A0B7AS35_9EUPU</name>
<gene>
    <name evidence="2" type="primary">ORF136804</name>
</gene>
<proteinExistence type="predicted"/>
<dbReference type="AlphaFoldDB" id="A0A0B7AS35"/>
<feature type="non-terminal residue" evidence="2">
    <location>
        <position position="69"/>
    </location>
</feature>
<accession>A0A0B7AS35</accession>